<dbReference type="SUPFAM" id="SSF50249">
    <property type="entry name" value="Nucleic acid-binding proteins"/>
    <property type="match status" value="1"/>
</dbReference>
<comment type="subunit">
    <text evidence="7">Homodimer.</text>
</comment>
<dbReference type="InterPro" id="IPR004524">
    <property type="entry name" value="Asp-tRNA-ligase_1"/>
</dbReference>
<dbReference type="Pfam" id="PF02938">
    <property type="entry name" value="GAD"/>
    <property type="match status" value="1"/>
</dbReference>
<dbReference type="KEGG" id="gaz:Pan241w_01490"/>
<dbReference type="AlphaFoldDB" id="A0A517R885"/>
<dbReference type="PRINTS" id="PR01042">
    <property type="entry name" value="TRNASYNTHASP"/>
</dbReference>
<dbReference type="Proteomes" id="UP000317171">
    <property type="component" value="Chromosome"/>
</dbReference>
<dbReference type="InterPro" id="IPR002312">
    <property type="entry name" value="Asp/Asn-tRNA-synth_IIb"/>
</dbReference>
<keyword evidence="6 7" id="KW-0030">Aminoacyl-tRNA synthetase</keyword>
<comment type="catalytic activity">
    <reaction evidence="7">
        <text>tRNA(Asx) + L-aspartate + ATP = L-aspartyl-tRNA(Asx) + AMP + diphosphate</text>
        <dbReference type="Rhea" id="RHEA:18349"/>
        <dbReference type="Rhea" id="RHEA-COMP:9710"/>
        <dbReference type="Rhea" id="RHEA-COMP:9711"/>
        <dbReference type="ChEBI" id="CHEBI:29991"/>
        <dbReference type="ChEBI" id="CHEBI:30616"/>
        <dbReference type="ChEBI" id="CHEBI:33019"/>
        <dbReference type="ChEBI" id="CHEBI:78442"/>
        <dbReference type="ChEBI" id="CHEBI:78516"/>
        <dbReference type="ChEBI" id="CHEBI:456215"/>
        <dbReference type="EC" id="6.1.1.23"/>
    </reaction>
</comment>
<dbReference type="NCBIfam" id="TIGR00459">
    <property type="entry name" value="aspS_bact"/>
    <property type="match status" value="1"/>
</dbReference>
<comment type="function">
    <text evidence="7">Aspartyl-tRNA synthetase with relaxed tRNA specificity since it is able to aspartylate not only its cognate tRNA(Asp) but also tRNA(Asn). Reaction proceeds in two steps: L-aspartate is first activated by ATP to form Asp-AMP and then transferred to the acceptor end of tRNA(Asp/Asn).</text>
</comment>
<feature type="binding site" evidence="7">
    <location>
        <begin position="264"/>
        <end position="266"/>
    </location>
    <ligand>
        <name>ATP</name>
        <dbReference type="ChEBI" id="CHEBI:30616"/>
    </ligand>
</feature>
<evidence type="ECO:0000256" key="7">
    <source>
        <dbReference type="HAMAP-Rule" id="MF_00044"/>
    </source>
</evidence>
<feature type="region of interest" description="Aspartate" evidence="7">
    <location>
        <begin position="242"/>
        <end position="245"/>
    </location>
</feature>
<organism evidence="9 10">
    <name type="scientific">Gimesia alba</name>
    <dbReference type="NCBI Taxonomy" id="2527973"/>
    <lineage>
        <taxon>Bacteria</taxon>
        <taxon>Pseudomonadati</taxon>
        <taxon>Planctomycetota</taxon>
        <taxon>Planctomycetia</taxon>
        <taxon>Planctomycetales</taxon>
        <taxon>Planctomycetaceae</taxon>
        <taxon>Gimesia</taxon>
    </lineage>
</organism>
<keyword evidence="3 7" id="KW-0547">Nucleotide-binding</keyword>
<dbReference type="Gene3D" id="2.40.50.140">
    <property type="entry name" value="Nucleic acid-binding proteins"/>
    <property type="match status" value="1"/>
</dbReference>
<comment type="similarity">
    <text evidence="1 7">Belongs to the class-II aminoacyl-tRNA synthetase family. Type 1 subfamily.</text>
</comment>
<dbReference type="GO" id="GO:0005737">
    <property type="term" value="C:cytoplasm"/>
    <property type="evidence" value="ECO:0007669"/>
    <property type="project" value="UniProtKB-SubCell"/>
</dbReference>
<dbReference type="HAMAP" id="MF_00044">
    <property type="entry name" value="Asp_tRNA_synth_type1"/>
    <property type="match status" value="1"/>
</dbReference>
<feature type="binding site" evidence="7">
    <location>
        <begin position="578"/>
        <end position="581"/>
    </location>
    <ligand>
        <name>ATP</name>
        <dbReference type="ChEBI" id="CHEBI:30616"/>
    </ligand>
</feature>
<dbReference type="InterPro" id="IPR004364">
    <property type="entry name" value="Aa-tRNA-synt_II"/>
</dbReference>
<dbReference type="CDD" id="cd00777">
    <property type="entry name" value="AspRS_core"/>
    <property type="match status" value="1"/>
</dbReference>
<dbReference type="NCBIfam" id="NF001750">
    <property type="entry name" value="PRK00476.1"/>
    <property type="match status" value="1"/>
</dbReference>
<evidence type="ECO:0000256" key="4">
    <source>
        <dbReference type="ARBA" id="ARBA00022840"/>
    </source>
</evidence>
<dbReference type="InterPro" id="IPR047089">
    <property type="entry name" value="Asp-tRNA-ligase_1_N"/>
</dbReference>
<evidence type="ECO:0000313" key="10">
    <source>
        <dbReference type="Proteomes" id="UP000317171"/>
    </source>
</evidence>
<feature type="binding site" evidence="7">
    <location>
        <position position="533"/>
    </location>
    <ligand>
        <name>L-aspartate</name>
        <dbReference type="ChEBI" id="CHEBI:29991"/>
    </ligand>
</feature>
<dbReference type="Gene3D" id="3.30.1360.30">
    <property type="entry name" value="GAD-like domain"/>
    <property type="match status" value="1"/>
</dbReference>
<dbReference type="GO" id="GO:0004815">
    <property type="term" value="F:aspartate-tRNA ligase activity"/>
    <property type="evidence" value="ECO:0007669"/>
    <property type="project" value="UniProtKB-UniRule"/>
</dbReference>
<dbReference type="SUPFAM" id="SSF55261">
    <property type="entry name" value="GAD domain-like"/>
    <property type="match status" value="1"/>
</dbReference>
<evidence type="ECO:0000256" key="2">
    <source>
        <dbReference type="ARBA" id="ARBA00022598"/>
    </source>
</evidence>
<protein>
    <recommendedName>
        <fullName evidence="7">Aspartate--tRNA(Asp/Asn) ligase</fullName>
        <ecNumber evidence="7">6.1.1.23</ecNumber>
    </recommendedName>
    <alternativeName>
        <fullName evidence="7">Aspartyl-tRNA synthetase</fullName>
        <shortName evidence="7">AspRS</shortName>
    </alternativeName>
    <alternativeName>
        <fullName evidence="7">Non-discriminating aspartyl-tRNA synthetase</fullName>
        <shortName evidence="7">ND-AspRS</shortName>
    </alternativeName>
</protein>
<feature type="domain" description="Aminoacyl-transfer RNA synthetases class-II family profile" evidence="8">
    <location>
        <begin position="185"/>
        <end position="599"/>
    </location>
</feature>
<dbReference type="PANTHER" id="PTHR22594">
    <property type="entry name" value="ASPARTYL/LYSYL-TRNA SYNTHETASE"/>
    <property type="match status" value="1"/>
</dbReference>
<feature type="binding site" evidence="7">
    <location>
        <position position="273"/>
    </location>
    <ligand>
        <name>ATP</name>
        <dbReference type="ChEBI" id="CHEBI:30616"/>
    </ligand>
</feature>
<dbReference type="EMBL" id="CP036269">
    <property type="protein sequence ID" value="QDT40096.1"/>
    <property type="molecule type" value="Genomic_DNA"/>
</dbReference>
<dbReference type="PROSITE" id="PS50862">
    <property type="entry name" value="AA_TRNA_LIGASE_II"/>
    <property type="match status" value="1"/>
</dbReference>
<dbReference type="InterPro" id="IPR012340">
    <property type="entry name" value="NA-bd_OB-fold"/>
</dbReference>
<feature type="site" description="Important for tRNA non-discrimination" evidence="7">
    <location>
        <position position="75"/>
    </location>
</feature>
<sequence>MRDQFSRYGLRITNLSNDDSAALTRSEETNNQLEKMLSNQGLITVLRTHTCGELRTDHVGQTVTLAGWVIRGRDHGGLAFIDLRDRYGVTQIVFNPDRDAKMHELARSLRAEDVIQVTGEVVLRDDRENEKLATGKIEVRAHELQVLNKSKTPPFEPGTSELPNEELRLTYRFLDLRSERLQEALKVRSRLSKVTRDYFDQNQFLEVETPILGRSTPEGARDYLVPSRVHEGSFYALPQSPQIYKQILMISGYDRYYQIARCFRDEDLRADRQPEFTQIDLEMAFVNQEDILTLVDGLIATILKDLRNEEIALPLPRYDYDVVMEKYGSDKPDLRFGLELVDVGEIAANCDFAVFKKTMESGGRVRGLNAKGAADRYSRKDIDGLTEFVGEYGAKGLAFFKVTDEGLHSPIAKFFSDDDKQKIMEAMGAEVGDLLFFVADQCSVTSAALSALRNRLGKELELYDPKDFQCCWVINFPLLSYNEEEQRWDAEHHPFCQPVEEDMQYLESDPSKVRAQSYDLVINGYELASGSVRVHDQGVQQQIFDLLGISADEAEERFGFLLQALRYGAPPHAGAALGLDRLVMLLCGNDNIRDVVAFPKTQKAADLLSGAPSEVDPHQLRDLRIKIDIPE</sequence>
<dbReference type="Gene3D" id="3.30.930.10">
    <property type="entry name" value="Bira Bifunctional Protein, Domain 2"/>
    <property type="match status" value="1"/>
</dbReference>
<feature type="binding site" evidence="7">
    <location>
        <position position="218"/>
    </location>
    <ligand>
        <name>L-aspartate</name>
        <dbReference type="ChEBI" id="CHEBI:29991"/>
    </ligand>
</feature>
<evidence type="ECO:0000313" key="9">
    <source>
        <dbReference type="EMBL" id="QDT40096.1"/>
    </source>
</evidence>
<dbReference type="PANTHER" id="PTHR22594:SF5">
    <property type="entry name" value="ASPARTATE--TRNA LIGASE, MITOCHONDRIAL"/>
    <property type="match status" value="1"/>
</dbReference>
<dbReference type="InterPro" id="IPR029351">
    <property type="entry name" value="GAD_dom"/>
</dbReference>
<keyword evidence="10" id="KW-1185">Reference proteome</keyword>
<dbReference type="GO" id="GO:0050560">
    <property type="term" value="F:aspartate-tRNA(Asn) ligase activity"/>
    <property type="evidence" value="ECO:0007669"/>
    <property type="project" value="UniProtKB-EC"/>
</dbReference>
<dbReference type="InterPro" id="IPR004115">
    <property type="entry name" value="GAD-like_sf"/>
</dbReference>
<dbReference type="GO" id="GO:0003676">
    <property type="term" value="F:nucleic acid binding"/>
    <property type="evidence" value="ECO:0007669"/>
    <property type="project" value="InterPro"/>
</dbReference>
<keyword evidence="2 7" id="KW-0436">Ligase</keyword>
<dbReference type="GO" id="GO:0006422">
    <property type="term" value="P:aspartyl-tRNA aminoacylation"/>
    <property type="evidence" value="ECO:0007669"/>
    <property type="project" value="UniProtKB-UniRule"/>
</dbReference>
<dbReference type="EC" id="6.1.1.23" evidence="7"/>
<evidence type="ECO:0000256" key="1">
    <source>
        <dbReference type="ARBA" id="ARBA00006303"/>
    </source>
</evidence>
<feature type="binding site" evidence="7">
    <location>
        <position position="264"/>
    </location>
    <ligand>
        <name>L-aspartate</name>
        <dbReference type="ChEBI" id="CHEBI:29991"/>
    </ligand>
</feature>
<feature type="binding site" evidence="7">
    <location>
        <position position="492"/>
    </location>
    <ligand>
        <name>L-aspartate</name>
        <dbReference type="ChEBI" id="CHEBI:29991"/>
    </ligand>
</feature>
<evidence type="ECO:0000256" key="6">
    <source>
        <dbReference type="ARBA" id="ARBA00023146"/>
    </source>
</evidence>
<dbReference type="InterPro" id="IPR006195">
    <property type="entry name" value="aa-tRNA-synth_II"/>
</dbReference>
<dbReference type="CDD" id="cd04317">
    <property type="entry name" value="EcAspRS_like_N"/>
    <property type="match status" value="1"/>
</dbReference>
<keyword evidence="7" id="KW-0963">Cytoplasm</keyword>
<proteinExistence type="inferred from homology"/>
<dbReference type="Pfam" id="PF01336">
    <property type="entry name" value="tRNA_anti-codon"/>
    <property type="match status" value="1"/>
</dbReference>
<evidence type="ECO:0000259" key="8">
    <source>
        <dbReference type="PROSITE" id="PS50862"/>
    </source>
</evidence>
<evidence type="ECO:0000256" key="3">
    <source>
        <dbReference type="ARBA" id="ARBA00022741"/>
    </source>
</evidence>
<dbReference type="InterPro" id="IPR045864">
    <property type="entry name" value="aa-tRNA-synth_II/BPL/LPL"/>
</dbReference>
<keyword evidence="4 7" id="KW-0067">ATP-binding</keyword>
<accession>A0A517R885</accession>
<dbReference type="GO" id="GO:0005524">
    <property type="term" value="F:ATP binding"/>
    <property type="evidence" value="ECO:0007669"/>
    <property type="project" value="UniProtKB-UniRule"/>
</dbReference>
<gene>
    <name evidence="7 9" type="primary">aspS</name>
    <name evidence="9" type="ORF">Pan241w_01490</name>
</gene>
<feature type="binding site" evidence="7">
    <location>
        <position position="526"/>
    </location>
    <ligand>
        <name>ATP</name>
        <dbReference type="ChEBI" id="CHEBI:30616"/>
    </ligand>
</feature>
<dbReference type="InterPro" id="IPR047090">
    <property type="entry name" value="AspRS_core"/>
</dbReference>
<dbReference type="SUPFAM" id="SSF55681">
    <property type="entry name" value="Class II aaRS and biotin synthetases"/>
    <property type="match status" value="1"/>
</dbReference>
<keyword evidence="5 7" id="KW-0648">Protein biosynthesis</keyword>
<reference evidence="9 10" key="1">
    <citation type="submission" date="2019-02" db="EMBL/GenBank/DDBJ databases">
        <title>Deep-cultivation of Planctomycetes and their phenomic and genomic characterization uncovers novel biology.</title>
        <authorList>
            <person name="Wiegand S."/>
            <person name="Jogler M."/>
            <person name="Boedeker C."/>
            <person name="Pinto D."/>
            <person name="Vollmers J."/>
            <person name="Rivas-Marin E."/>
            <person name="Kohn T."/>
            <person name="Peeters S.H."/>
            <person name="Heuer A."/>
            <person name="Rast P."/>
            <person name="Oberbeckmann S."/>
            <person name="Bunk B."/>
            <person name="Jeske O."/>
            <person name="Meyerdierks A."/>
            <person name="Storesund J.E."/>
            <person name="Kallscheuer N."/>
            <person name="Luecker S."/>
            <person name="Lage O.M."/>
            <person name="Pohl T."/>
            <person name="Merkel B.J."/>
            <person name="Hornburger P."/>
            <person name="Mueller R.-W."/>
            <person name="Bruemmer F."/>
            <person name="Labrenz M."/>
            <person name="Spormann A.M."/>
            <person name="Op den Camp H."/>
            <person name="Overmann J."/>
            <person name="Amann R."/>
            <person name="Jetten M.S.M."/>
            <person name="Mascher T."/>
            <person name="Medema M.H."/>
            <person name="Devos D.P."/>
            <person name="Kaster A.-K."/>
            <person name="Ovreas L."/>
            <person name="Rohde M."/>
            <person name="Galperin M.Y."/>
            <person name="Jogler C."/>
        </authorList>
    </citation>
    <scope>NUCLEOTIDE SEQUENCE [LARGE SCALE GENOMIC DNA]</scope>
    <source>
        <strain evidence="9 10">Pan241w</strain>
    </source>
</reference>
<dbReference type="Pfam" id="PF00152">
    <property type="entry name" value="tRNA-synt_2"/>
    <property type="match status" value="1"/>
</dbReference>
<comment type="caution">
    <text evidence="7">Lacks conserved residue(s) required for the propagation of feature annotation.</text>
</comment>
<evidence type="ECO:0000256" key="5">
    <source>
        <dbReference type="ARBA" id="ARBA00022917"/>
    </source>
</evidence>
<comment type="subcellular location">
    <subcellularLocation>
        <location evidence="7">Cytoplasm</location>
    </subcellularLocation>
</comment>
<name>A0A517R885_9PLAN</name>
<dbReference type="InterPro" id="IPR004365">
    <property type="entry name" value="NA-bd_OB_tRNA"/>
</dbReference>